<comment type="caution">
    <text evidence="1">The sequence shown here is derived from an EMBL/GenBank/DDBJ whole genome shotgun (WGS) entry which is preliminary data.</text>
</comment>
<name>A0ABU7U7Z3_LELAM</name>
<dbReference type="RefSeq" id="WP_181540075.1">
    <property type="nucleotide sequence ID" value="NZ_CP077331.1"/>
</dbReference>
<dbReference type="Proteomes" id="UP001335910">
    <property type="component" value="Unassembled WGS sequence"/>
</dbReference>
<organism evidence="1 2">
    <name type="scientific">Lelliottia amnigena</name>
    <name type="common">Enterobacter amnigenus</name>
    <dbReference type="NCBI Taxonomy" id="61646"/>
    <lineage>
        <taxon>Bacteria</taxon>
        <taxon>Pseudomonadati</taxon>
        <taxon>Pseudomonadota</taxon>
        <taxon>Gammaproteobacteria</taxon>
        <taxon>Enterobacterales</taxon>
        <taxon>Enterobacteriaceae</taxon>
        <taxon>Lelliottia</taxon>
    </lineage>
</organism>
<evidence type="ECO:0008006" key="3">
    <source>
        <dbReference type="Google" id="ProtNLM"/>
    </source>
</evidence>
<proteinExistence type="predicted"/>
<accession>A0ABU7U7Z3</accession>
<reference evidence="1 2" key="1">
    <citation type="submission" date="2023-10" db="EMBL/GenBank/DDBJ databases">
        <title>Wastewater isolates of ESBL- and carbapenemase-producing Gram-negative bacteria from New Zealand.</title>
        <authorList>
            <person name="Straub C."/>
            <person name="Weaver L."/>
            <person name="Cornelius A."/>
            <person name="Mcgill E."/>
            <person name="Dyet K."/>
            <person name="White L."/>
            <person name="Pattis I."/>
        </authorList>
    </citation>
    <scope>NUCLEOTIDE SEQUENCE [LARGE SCALE GENOMIC DNA]</scope>
    <source>
        <strain evidence="1 2">ESBL35</strain>
    </source>
</reference>
<evidence type="ECO:0000313" key="1">
    <source>
        <dbReference type="EMBL" id="MEE9682157.1"/>
    </source>
</evidence>
<evidence type="ECO:0000313" key="2">
    <source>
        <dbReference type="Proteomes" id="UP001335910"/>
    </source>
</evidence>
<protein>
    <recommendedName>
        <fullName evidence="3">DUF2528 domain-containing protein</fullName>
    </recommendedName>
</protein>
<keyword evidence="2" id="KW-1185">Reference proteome</keyword>
<sequence length="110" mass="12908">MSTSIYYSAKRNEPMTLLEHQHIQSILDDYNENYPYRDEEETLSLYSEPSSGYILEGSTKLPLYDENMLIDSVNYWLEALAKLKFALPSAQWEISIDDCTASWVDDHWEM</sequence>
<gene>
    <name evidence="1" type="ORF">V4839_01355</name>
</gene>
<dbReference type="EMBL" id="JAZKLI010000001">
    <property type="protein sequence ID" value="MEE9682157.1"/>
    <property type="molecule type" value="Genomic_DNA"/>
</dbReference>